<organism evidence="1 2">
    <name type="scientific">Chroogloeocystis siderophila 5.2 s.c.1</name>
    <dbReference type="NCBI Taxonomy" id="247279"/>
    <lineage>
        <taxon>Bacteria</taxon>
        <taxon>Bacillati</taxon>
        <taxon>Cyanobacteriota</taxon>
        <taxon>Cyanophyceae</taxon>
        <taxon>Oscillatoriophycideae</taxon>
        <taxon>Chroococcales</taxon>
        <taxon>Chroococcaceae</taxon>
        <taxon>Chroogloeocystis</taxon>
    </lineage>
</organism>
<gene>
    <name evidence="1" type="ORF">NIES1031_12925</name>
</gene>
<sequence>MFLINHRLRRSHDKLQDLLLRARLKVKPYYTYSVNNPKWLFMFLFSRFQVIRSHIQIFYPKAFIEDCSESIFEELDVETVVQALQKDGLYLGIQLPPTIIEEIVAFTMRKPCYANLNPQLMFHIDSKELWQEEYSSFFIVSDYVDPERHCYAIEKITQDPKLLKIAATYFNAKPVFTGSRLWWSFATNANFQERLNFAQELFHYDPIDYRSLKFFFYLTEVDVSTGPHVCVRGSHKNKKITHQLTFFIGRSDHDISQYYQQKDILTICGNIGFGFAEDPFCFHKGTPPQQRDRLMLQIEYCLNNYHF</sequence>
<dbReference type="SUPFAM" id="SSF51197">
    <property type="entry name" value="Clavaminate synthase-like"/>
    <property type="match status" value="1"/>
</dbReference>
<dbReference type="EMBL" id="MRCC01000009">
    <property type="protein sequence ID" value="OKH25880.1"/>
    <property type="molecule type" value="Genomic_DNA"/>
</dbReference>
<reference evidence="1 2" key="1">
    <citation type="submission" date="2016-11" db="EMBL/GenBank/DDBJ databases">
        <title>Draft Genome Sequences of Nine Cyanobacterial Strains from Diverse Habitats.</title>
        <authorList>
            <person name="Zhu T."/>
            <person name="Hou S."/>
            <person name="Lu X."/>
            <person name="Hess W.R."/>
        </authorList>
    </citation>
    <scope>NUCLEOTIDE SEQUENCE [LARGE SCALE GENOMIC DNA]</scope>
    <source>
        <strain evidence="1 2">5.2 s.c.1</strain>
    </source>
</reference>
<dbReference type="STRING" id="247279.NIES1031_12925"/>
<dbReference type="AlphaFoldDB" id="A0A1U7HQJ7"/>
<protein>
    <recommendedName>
        <fullName evidence="3">Phytanoyl-CoA dioxygenase</fullName>
    </recommendedName>
</protein>
<evidence type="ECO:0000313" key="1">
    <source>
        <dbReference type="EMBL" id="OKH25880.1"/>
    </source>
</evidence>
<evidence type="ECO:0008006" key="3">
    <source>
        <dbReference type="Google" id="ProtNLM"/>
    </source>
</evidence>
<proteinExistence type="predicted"/>
<keyword evidence="2" id="KW-1185">Reference proteome</keyword>
<accession>A0A1U7HQJ7</accession>
<dbReference type="Proteomes" id="UP000185984">
    <property type="component" value="Unassembled WGS sequence"/>
</dbReference>
<evidence type="ECO:0000313" key="2">
    <source>
        <dbReference type="Proteomes" id="UP000185984"/>
    </source>
</evidence>
<dbReference type="Gene3D" id="2.60.120.620">
    <property type="entry name" value="q2cbj1_9rhob like domain"/>
    <property type="match status" value="1"/>
</dbReference>
<name>A0A1U7HQJ7_9CHRO</name>
<comment type="caution">
    <text evidence="1">The sequence shown here is derived from an EMBL/GenBank/DDBJ whole genome shotgun (WGS) entry which is preliminary data.</text>
</comment>